<dbReference type="Pfam" id="PF00685">
    <property type="entry name" value="Sulfotransfer_1"/>
    <property type="match status" value="1"/>
</dbReference>
<keyword evidence="1" id="KW-0808">Transferase</keyword>
<keyword evidence="5" id="KW-1185">Reference proteome</keyword>
<evidence type="ECO:0000313" key="5">
    <source>
        <dbReference type="Proteomes" id="UP001257659"/>
    </source>
</evidence>
<dbReference type="InterPro" id="IPR027417">
    <property type="entry name" value="P-loop_NTPase"/>
</dbReference>
<proteinExistence type="predicted"/>
<dbReference type="PANTHER" id="PTHR10605:SF56">
    <property type="entry name" value="BIFUNCTIONAL HEPARAN SULFATE N-DEACETYLASE_N-SULFOTRANSFERASE"/>
    <property type="match status" value="1"/>
</dbReference>
<dbReference type="InterPro" id="IPR037359">
    <property type="entry name" value="NST/OST"/>
</dbReference>
<dbReference type="Proteomes" id="UP001257659">
    <property type="component" value="Unassembled WGS sequence"/>
</dbReference>
<dbReference type="EMBL" id="JAVDQA010000005">
    <property type="protein sequence ID" value="MDR6301207.1"/>
    <property type="molecule type" value="Genomic_DNA"/>
</dbReference>
<accession>A0ABU1K6G8</accession>
<evidence type="ECO:0000259" key="3">
    <source>
        <dbReference type="Pfam" id="PF00685"/>
    </source>
</evidence>
<sequence>MDDKLKQINLFIPGAAKSGTTSLHSLLDLHPEINMSTNKEPHFFTFPKEKFKNSEEYLANFDFSKKYSYRGESSTGYFYFKNFKENIKAAAHPNSKFILIFRNPIDRTFSHYNYLKSLGSEDLDLKAAVLKDHQKEPTPDDLLPELIVKNYYQYSLYGKWLTEFYKHFKAENIKVILFEDLKENPLKTVNSCLRFLKLEEVTEIPEIKSNKTVKILFPKLYRSIRIFAFNKSKFRDGVKFLLPVKFRRKYKKKITEVFLNLMKTNKSLPKATETERKWLYNLYKNDVKQLKKITGISYNQWKDFNED</sequence>
<evidence type="ECO:0000313" key="4">
    <source>
        <dbReference type="EMBL" id="MDR6301207.1"/>
    </source>
</evidence>
<organism evidence="4 5">
    <name type="scientific">Mesonia maritima</name>
    <dbReference type="NCBI Taxonomy" id="1793873"/>
    <lineage>
        <taxon>Bacteria</taxon>
        <taxon>Pseudomonadati</taxon>
        <taxon>Bacteroidota</taxon>
        <taxon>Flavobacteriia</taxon>
        <taxon>Flavobacteriales</taxon>
        <taxon>Flavobacteriaceae</taxon>
        <taxon>Mesonia</taxon>
    </lineage>
</organism>
<evidence type="ECO:0000256" key="2">
    <source>
        <dbReference type="ARBA" id="ARBA00023180"/>
    </source>
</evidence>
<protein>
    <recommendedName>
        <fullName evidence="3">Sulfotransferase domain-containing protein</fullName>
    </recommendedName>
</protein>
<dbReference type="RefSeq" id="WP_309728347.1">
    <property type="nucleotide sequence ID" value="NZ_JAVDQA010000005.1"/>
</dbReference>
<dbReference type="Gene3D" id="3.40.50.300">
    <property type="entry name" value="P-loop containing nucleotide triphosphate hydrolases"/>
    <property type="match status" value="1"/>
</dbReference>
<dbReference type="SUPFAM" id="SSF52540">
    <property type="entry name" value="P-loop containing nucleoside triphosphate hydrolases"/>
    <property type="match status" value="1"/>
</dbReference>
<feature type="domain" description="Sulfotransferase" evidence="3">
    <location>
        <begin position="10"/>
        <end position="204"/>
    </location>
</feature>
<reference evidence="4 5" key="1">
    <citation type="submission" date="2023-07" db="EMBL/GenBank/DDBJ databases">
        <title>Genomic Encyclopedia of Type Strains, Phase IV (KMG-IV): sequencing the most valuable type-strain genomes for metagenomic binning, comparative biology and taxonomic classification.</title>
        <authorList>
            <person name="Goeker M."/>
        </authorList>
    </citation>
    <scope>NUCLEOTIDE SEQUENCE [LARGE SCALE GENOMIC DNA]</scope>
    <source>
        <strain evidence="4 5">DSM 102814</strain>
    </source>
</reference>
<name>A0ABU1K6G8_9FLAO</name>
<gene>
    <name evidence="4" type="ORF">GGR31_001858</name>
</gene>
<comment type="caution">
    <text evidence="4">The sequence shown here is derived from an EMBL/GenBank/DDBJ whole genome shotgun (WGS) entry which is preliminary data.</text>
</comment>
<keyword evidence="2" id="KW-0325">Glycoprotein</keyword>
<dbReference type="InterPro" id="IPR000863">
    <property type="entry name" value="Sulfotransferase_dom"/>
</dbReference>
<dbReference type="PANTHER" id="PTHR10605">
    <property type="entry name" value="HEPARAN SULFATE SULFOTRANSFERASE"/>
    <property type="match status" value="1"/>
</dbReference>
<evidence type="ECO:0000256" key="1">
    <source>
        <dbReference type="ARBA" id="ARBA00022679"/>
    </source>
</evidence>